<dbReference type="eggNOG" id="COG3979">
    <property type="taxonomic scope" value="Bacteria"/>
</dbReference>
<keyword evidence="8" id="KW-0624">Polysaccharide degradation</keyword>
<dbReference type="InterPro" id="IPR001223">
    <property type="entry name" value="Glyco_hydro18_cat"/>
</dbReference>
<dbReference type="CDD" id="cd12215">
    <property type="entry name" value="ChiC_BD"/>
    <property type="match status" value="2"/>
</dbReference>
<dbReference type="Pfam" id="PF00704">
    <property type="entry name" value="Glyco_hydro_18"/>
    <property type="match status" value="1"/>
</dbReference>
<dbReference type="Gene3D" id="2.10.10.20">
    <property type="entry name" value="Carbohydrate-binding module superfamily 5/12"/>
    <property type="match status" value="2"/>
</dbReference>
<evidence type="ECO:0000259" key="10">
    <source>
        <dbReference type="PROSITE" id="PS51910"/>
    </source>
</evidence>
<dbReference type="SUPFAM" id="SSF51055">
    <property type="entry name" value="Carbohydrate binding domain"/>
    <property type="match status" value="2"/>
</dbReference>
<dbReference type="GO" id="GO:0008061">
    <property type="term" value="F:chitin binding"/>
    <property type="evidence" value="ECO:0007669"/>
    <property type="project" value="InterPro"/>
</dbReference>
<dbReference type="PROSITE" id="PS01095">
    <property type="entry name" value="GH18_1"/>
    <property type="match status" value="1"/>
</dbReference>
<evidence type="ECO:0000313" key="12">
    <source>
        <dbReference type="Proteomes" id="UP000003579"/>
    </source>
</evidence>
<dbReference type="Proteomes" id="UP000003579">
    <property type="component" value="Unassembled WGS sequence"/>
</dbReference>
<dbReference type="AlphaFoldDB" id="D0Z4L0"/>
<evidence type="ECO:0000256" key="3">
    <source>
        <dbReference type="ARBA" id="ARBA00012729"/>
    </source>
</evidence>
<dbReference type="Gene3D" id="3.20.20.80">
    <property type="entry name" value="Glycosidases"/>
    <property type="match status" value="1"/>
</dbReference>
<dbReference type="PROSITE" id="PS51910">
    <property type="entry name" value="GH18_2"/>
    <property type="match status" value="1"/>
</dbReference>
<dbReference type="Pfam" id="PF02839">
    <property type="entry name" value="CBM_5_12"/>
    <property type="match status" value="2"/>
</dbReference>
<dbReference type="InterPro" id="IPR011583">
    <property type="entry name" value="Chitinase_II/V-like_cat"/>
</dbReference>
<name>D0Z4L0_PHODD</name>
<evidence type="ECO:0000256" key="6">
    <source>
        <dbReference type="ARBA" id="ARBA00023277"/>
    </source>
</evidence>
<evidence type="ECO:0000256" key="9">
    <source>
        <dbReference type="RuleBase" id="RU000489"/>
    </source>
</evidence>
<dbReference type="GO" id="GO:0006032">
    <property type="term" value="P:chitin catabolic process"/>
    <property type="evidence" value="ECO:0007669"/>
    <property type="project" value="UniProtKB-KW"/>
</dbReference>
<dbReference type="GO" id="GO:0005576">
    <property type="term" value="C:extracellular region"/>
    <property type="evidence" value="ECO:0007669"/>
    <property type="project" value="InterPro"/>
</dbReference>
<comment type="catalytic activity">
    <reaction evidence="1">
        <text>Random endo-hydrolysis of N-acetyl-beta-D-glucosaminide (1-&gt;4)-beta-linkages in chitin and chitodextrins.</text>
        <dbReference type="EC" id="3.2.1.14"/>
    </reaction>
</comment>
<keyword evidence="12" id="KW-1185">Reference proteome</keyword>
<evidence type="ECO:0000256" key="8">
    <source>
        <dbReference type="ARBA" id="ARBA00023326"/>
    </source>
</evidence>
<evidence type="ECO:0000256" key="1">
    <source>
        <dbReference type="ARBA" id="ARBA00000822"/>
    </source>
</evidence>
<proteinExistence type="inferred from homology"/>
<evidence type="ECO:0000256" key="2">
    <source>
        <dbReference type="ARBA" id="ARBA00009121"/>
    </source>
</evidence>
<dbReference type="Pfam" id="PF17963">
    <property type="entry name" value="Big_9"/>
    <property type="match status" value="2"/>
</dbReference>
<comment type="similarity">
    <text evidence="2">Belongs to the glycosyl hydrolase 18 family. Chitinase class II subfamily.</text>
</comment>
<keyword evidence="4 9" id="KW-0378">Hydrolase</keyword>
<dbReference type="SMART" id="SM00636">
    <property type="entry name" value="Glyco_18"/>
    <property type="match status" value="1"/>
</dbReference>
<feature type="domain" description="GH18" evidence="10">
    <location>
        <begin position="66"/>
        <end position="533"/>
    </location>
</feature>
<dbReference type="InterPro" id="IPR017853">
    <property type="entry name" value="GH"/>
</dbReference>
<dbReference type="InterPro" id="IPR029070">
    <property type="entry name" value="Chitinase_insertion_sf"/>
</dbReference>
<dbReference type="InterPro" id="IPR050314">
    <property type="entry name" value="Glycosyl_Hydrlase_18"/>
</dbReference>
<evidence type="ECO:0000256" key="7">
    <source>
        <dbReference type="ARBA" id="ARBA00023295"/>
    </source>
</evidence>
<sequence length="813" mass="88184">MTLLKLWFRAVWLNSGDSVSHIIFNCKRGVQGMKKGHCLTKIAGVVASIMMAGGITSVQAAPSHDKNVIGYITQWEAWKGTNAGFSVKGEATHLNVDMDIYSILNFSFFGVAKDGSLHSGDLRNKSIYQPGAVQEPGPLLHPDVYSSWDFHILWGELEYIHQYPNDEPWDAENLKKVQEQGFVKHGNGWKHEPTGITGQYPIPLKKAGGAPGLIDLAHEKGVKVMASLGGWSMSKHFPEMARDEAKKARFLADVDKLMALGFDGIDIDWEYPGHGGMNFQGSPDDFANFEQLMEDIRKRIGPDKLLTAAFAASTAKLEGFNWPRLVASMDYFNMMTYDLNGGWSNVTGHNAPLYPYPEEEYAGLDLDTLRIWMAEKGIPSDKINFGAAFYGRGVQTTESTAYLGAPTDKRMVNMSVDGPLMSSVDLDNWKEFEGQPNYNYLKKVAGWEHKWDDNAQVPYAIKGKYFLSYDDVPSIKKKAQYIVDNELGGVIVWQVHGDIECKGTFINHGSKLKECTDLSSPLAEAIDSVFSANTTPNAAPVLTVPDAQNVDATQSISFVVSATDADGDKLTFSATGADIVNNGDGSATVTYIAPNTGIDKQEVVKVTVSDGRKSVSKDVVINVKGTGVVENTPPTLTAPATAEVKSGETLVISVSATDAEGDSLTYTASQGTVTSTTSGADISFTAPVVDADTTVNLVVTVSDGQAEASQSVVITVKAEAASGNTWDPNAVYNTGDTVIYDGVTYTAKWWTQGDKPGASDVWQAFDDGSLKEWSADKVYNGGDQATFEGNTYKAKWWTKGDQPGNPNGPWQLI</sequence>
<dbReference type="eggNOG" id="COG3325">
    <property type="taxonomic scope" value="Bacteria"/>
</dbReference>
<dbReference type="PANTHER" id="PTHR11177">
    <property type="entry name" value="CHITINASE"/>
    <property type="match status" value="1"/>
</dbReference>
<dbReference type="EC" id="3.2.1.14" evidence="3"/>
<dbReference type="InterPro" id="IPR013783">
    <property type="entry name" value="Ig-like_fold"/>
</dbReference>
<dbReference type="InterPro" id="IPR001579">
    <property type="entry name" value="Glyco_hydro_18_chit_AS"/>
</dbReference>
<dbReference type="SUPFAM" id="SSF51445">
    <property type="entry name" value="(Trans)glycosidases"/>
    <property type="match status" value="1"/>
</dbReference>
<keyword evidence="7 9" id="KW-0326">Glycosidase</keyword>
<dbReference type="GO" id="GO:0008843">
    <property type="term" value="F:endochitinase activity"/>
    <property type="evidence" value="ECO:0007669"/>
    <property type="project" value="UniProtKB-EC"/>
</dbReference>
<keyword evidence="6" id="KW-0119">Carbohydrate metabolism</keyword>
<dbReference type="SUPFAM" id="SSF54556">
    <property type="entry name" value="Chitinase insertion domain"/>
    <property type="match status" value="1"/>
</dbReference>
<gene>
    <name evidence="11" type="ORF">VDA_000468</name>
</gene>
<reference evidence="11 12" key="1">
    <citation type="submission" date="2009-11" db="EMBL/GenBank/DDBJ databases">
        <authorList>
            <consortium name="Los Alamos National Laboratory (LANL)"/>
            <consortium name="National Microbial Pathogen Data Resource (NMPDR)"/>
            <person name="Munk A.C."/>
            <person name="Tapia R."/>
            <person name="Green L."/>
            <person name="Rogers Y."/>
            <person name="Detter J.C."/>
            <person name="Bruce D."/>
            <person name="Brettin T.S."/>
            <person name="Colwell R."/>
            <person name="Huq A."/>
            <person name="Grim C.J."/>
            <person name="Hasan N.A."/>
            <person name="Vonstein V."/>
            <person name="Bartels D."/>
        </authorList>
    </citation>
    <scope>NUCLEOTIDE SEQUENCE [LARGE SCALE GENOMIC DNA]</scope>
    <source>
        <strain evidence="11 12">CIP 102761</strain>
    </source>
</reference>
<dbReference type="SMART" id="SM00495">
    <property type="entry name" value="ChtBD3"/>
    <property type="match status" value="2"/>
</dbReference>
<dbReference type="InterPro" id="IPR036573">
    <property type="entry name" value="CBM_sf_5/12"/>
</dbReference>
<organism evidence="11 12">
    <name type="scientific">Photobacterium damselae subsp. damselae CIP 102761</name>
    <dbReference type="NCBI Taxonomy" id="675817"/>
    <lineage>
        <taxon>Bacteria</taxon>
        <taxon>Pseudomonadati</taxon>
        <taxon>Pseudomonadota</taxon>
        <taxon>Gammaproteobacteria</taxon>
        <taxon>Vibrionales</taxon>
        <taxon>Vibrionaceae</taxon>
        <taxon>Photobacterium</taxon>
    </lineage>
</organism>
<dbReference type="EMBL" id="ADBS01000002">
    <property type="protein sequence ID" value="EEZ39448.1"/>
    <property type="molecule type" value="Genomic_DNA"/>
</dbReference>
<protein>
    <recommendedName>
        <fullName evidence="3">chitinase</fullName>
        <ecNumber evidence="3">3.2.1.14</ecNumber>
    </recommendedName>
</protein>
<dbReference type="GO" id="GO:0030246">
    <property type="term" value="F:carbohydrate binding"/>
    <property type="evidence" value="ECO:0007669"/>
    <property type="project" value="InterPro"/>
</dbReference>
<evidence type="ECO:0000313" key="11">
    <source>
        <dbReference type="EMBL" id="EEZ39448.1"/>
    </source>
</evidence>
<dbReference type="PANTHER" id="PTHR11177:SF317">
    <property type="entry name" value="CHITINASE 12-RELATED"/>
    <property type="match status" value="1"/>
</dbReference>
<dbReference type="InterPro" id="IPR003610">
    <property type="entry name" value="CBM5/12"/>
</dbReference>
<dbReference type="Gene3D" id="2.60.40.10">
    <property type="entry name" value="Immunoglobulins"/>
    <property type="match status" value="1"/>
</dbReference>
<evidence type="ECO:0000256" key="5">
    <source>
        <dbReference type="ARBA" id="ARBA00023024"/>
    </source>
</evidence>
<accession>D0Z4L0</accession>
<evidence type="ECO:0000256" key="4">
    <source>
        <dbReference type="ARBA" id="ARBA00022801"/>
    </source>
</evidence>
<dbReference type="GO" id="GO:0000272">
    <property type="term" value="P:polysaccharide catabolic process"/>
    <property type="evidence" value="ECO:0007669"/>
    <property type="project" value="UniProtKB-KW"/>
</dbReference>
<keyword evidence="5" id="KW-0146">Chitin degradation</keyword>